<dbReference type="OrthoDB" id="3663240at2"/>
<protein>
    <submittedName>
        <fullName evidence="2">2-succinyl-6-hydroxy-2, 4-cyclohexadiene-1-carboxylate synthase</fullName>
    </submittedName>
</protein>
<dbReference type="PANTHER" id="PTHR43798:SF33">
    <property type="entry name" value="HYDROLASE, PUTATIVE (AFU_ORTHOLOGUE AFUA_2G14860)-RELATED"/>
    <property type="match status" value="1"/>
</dbReference>
<gene>
    <name evidence="2" type="ORF">DFP86_12241</name>
</gene>
<dbReference type="EMBL" id="SNZP01000022">
    <property type="protein sequence ID" value="TDR70639.1"/>
    <property type="molecule type" value="Genomic_DNA"/>
</dbReference>
<reference evidence="2 3" key="1">
    <citation type="submission" date="2019-03" db="EMBL/GenBank/DDBJ databases">
        <title>Genomic Encyclopedia of Type Strains, Phase III (KMG-III): the genomes of soil and plant-associated and newly described type strains.</title>
        <authorList>
            <person name="Whitman W."/>
        </authorList>
    </citation>
    <scope>NUCLEOTIDE SEQUENCE [LARGE SCALE GENOMIC DNA]</scope>
    <source>
        <strain evidence="2 3">CECT 8976</strain>
    </source>
</reference>
<dbReference type="Gene3D" id="3.40.50.1820">
    <property type="entry name" value="alpha/beta hydrolase"/>
    <property type="match status" value="1"/>
</dbReference>
<sequence length="275" mass="31238">MFEIKRKFINAGDVNLFCLDSGTEGLPIICLHGRWGRAETWVDFIRNYSVRFRVIAPDQRGHGLSDKPVSTYSIEEMSDDIEKMVAELEIDKFIIVGHSMGGAIAARIAARNENVIGLAILDKSPAGPGKAIKQPDEIELCDPVTFNWPLPFSSLSEASEFIKKEMQSELSYQYFMNSLVETPAGYSMMYSIQAISANIANYHNWYDVLGEIGCPTMIARSSSHEAVNDDDFERMRRDIKNSFICEISHPDHNVHLSKKEEFYNYFDRFISKIVI</sequence>
<dbReference type="PANTHER" id="PTHR43798">
    <property type="entry name" value="MONOACYLGLYCEROL LIPASE"/>
    <property type="match status" value="1"/>
</dbReference>
<dbReference type="InterPro" id="IPR000073">
    <property type="entry name" value="AB_hydrolase_1"/>
</dbReference>
<dbReference type="PRINTS" id="PR00111">
    <property type="entry name" value="ABHYDROLASE"/>
</dbReference>
<comment type="caution">
    <text evidence="2">The sequence shown here is derived from an EMBL/GenBank/DDBJ whole genome shotgun (WGS) entry which is preliminary data.</text>
</comment>
<proteinExistence type="predicted"/>
<organism evidence="2 3">
    <name type="scientific">Paludibacterium purpuratum</name>
    <dbReference type="NCBI Taxonomy" id="1144873"/>
    <lineage>
        <taxon>Bacteria</taxon>
        <taxon>Pseudomonadati</taxon>
        <taxon>Pseudomonadota</taxon>
        <taxon>Betaproteobacteria</taxon>
        <taxon>Neisseriales</taxon>
        <taxon>Chromobacteriaceae</taxon>
        <taxon>Paludibacterium</taxon>
    </lineage>
</organism>
<dbReference type="AlphaFoldDB" id="A0A4R7AUN4"/>
<evidence type="ECO:0000259" key="1">
    <source>
        <dbReference type="Pfam" id="PF00561"/>
    </source>
</evidence>
<dbReference type="GO" id="GO:0016020">
    <property type="term" value="C:membrane"/>
    <property type="evidence" value="ECO:0007669"/>
    <property type="project" value="TreeGrafter"/>
</dbReference>
<dbReference type="Pfam" id="PF00561">
    <property type="entry name" value="Abhydrolase_1"/>
    <property type="match status" value="1"/>
</dbReference>
<keyword evidence="3" id="KW-1185">Reference proteome</keyword>
<dbReference type="RefSeq" id="WP_133684219.1">
    <property type="nucleotide sequence ID" value="NZ_SNZP01000022.1"/>
</dbReference>
<dbReference type="InterPro" id="IPR050266">
    <property type="entry name" value="AB_hydrolase_sf"/>
</dbReference>
<dbReference type="InterPro" id="IPR029058">
    <property type="entry name" value="AB_hydrolase_fold"/>
</dbReference>
<dbReference type="SUPFAM" id="SSF53474">
    <property type="entry name" value="alpha/beta-Hydrolases"/>
    <property type="match status" value="1"/>
</dbReference>
<evidence type="ECO:0000313" key="3">
    <source>
        <dbReference type="Proteomes" id="UP000295611"/>
    </source>
</evidence>
<accession>A0A4R7AUN4</accession>
<evidence type="ECO:0000313" key="2">
    <source>
        <dbReference type="EMBL" id="TDR70639.1"/>
    </source>
</evidence>
<dbReference type="Proteomes" id="UP000295611">
    <property type="component" value="Unassembled WGS sequence"/>
</dbReference>
<name>A0A4R7AUN4_9NEIS</name>
<feature type="domain" description="AB hydrolase-1" evidence="1">
    <location>
        <begin position="27"/>
        <end position="256"/>
    </location>
</feature>